<evidence type="ECO:0000259" key="1">
    <source>
        <dbReference type="PROSITE" id="PS51186"/>
    </source>
</evidence>
<dbReference type="InterPro" id="IPR031165">
    <property type="entry name" value="GNAT_YJDJ"/>
</dbReference>
<feature type="domain" description="N-acetyltransferase" evidence="2">
    <location>
        <begin position="6"/>
        <end position="92"/>
    </location>
</feature>
<dbReference type="PROSITE" id="PS51186">
    <property type="entry name" value="GNAT"/>
    <property type="match status" value="1"/>
</dbReference>
<dbReference type="EMBL" id="CP063189">
    <property type="protein sequence ID" value="WCZ33128.1"/>
    <property type="molecule type" value="Genomic_DNA"/>
</dbReference>
<evidence type="ECO:0000313" key="4">
    <source>
        <dbReference type="Proteomes" id="UP001220064"/>
    </source>
</evidence>
<accession>A0ABY7U8V8</accession>
<evidence type="ECO:0000259" key="2">
    <source>
        <dbReference type="PROSITE" id="PS51729"/>
    </source>
</evidence>
<dbReference type="InterPro" id="IPR016181">
    <property type="entry name" value="Acyl_CoA_acyltransferase"/>
</dbReference>
<evidence type="ECO:0008006" key="5">
    <source>
        <dbReference type="Google" id="ProtNLM"/>
    </source>
</evidence>
<dbReference type="Proteomes" id="UP001220064">
    <property type="component" value="Chromosome"/>
</dbReference>
<dbReference type="InterPro" id="IPR000182">
    <property type="entry name" value="GNAT_dom"/>
</dbReference>
<name>A0ABY7U8V8_9CORY</name>
<feature type="domain" description="N-acetyltransferase" evidence="1">
    <location>
        <begin position="1"/>
        <end position="93"/>
    </location>
</feature>
<organism evidence="3 4">
    <name type="scientific">Corynebacterium massiliense DSM 45435</name>
    <dbReference type="NCBI Taxonomy" id="1121364"/>
    <lineage>
        <taxon>Bacteria</taxon>
        <taxon>Bacillati</taxon>
        <taxon>Actinomycetota</taxon>
        <taxon>Actinomycetes</taxon>
        <taxon>Mycobacteriales</taxon>
        <taxon>Corynebacteriaceae</taxon>
        <taxon>Corynebacterium</taxon>
    </lineage>
</organism>
<dbReference type="CDD" id="cd04301">
    <property type="entry name" value="NAT_SF"/>
    <property type="match status" value="1"/>
</dbReference>
<dbReference type="SUPFAM" id="SSF55729">
    <property type="entry name" value="Acyl-CoA N-acyltransferases (Nat)"/>
    <property type="match status" value="1"/>
</dbReference>
<dbReference type="PROSITE" id="PS51729">
    <property type="entry name" value="GNAT_YJDJ"/>
    <property type="match status" value="1"/>
</dbReference>
<gene>
    <name evidence="3" type="ORF">CMASS_08540</name>
</gene>
<protein>
    <recommendedName>
        <fullName evidence="5">Acetyltransferase</fullName>
    </recommendedName>
</protein>
<dbReference type="Pfam" id="PF14542">
    <property type="entry name" value="Acetyltransf_CG"/>
    <property type="match status" value="1"/>
</dbReference>
<reference evidence="3 4" key="1">
    <citation type="submission" date="2020-10" db="EMBL/GenBank/DDBJ databases">
        <title>Complete genome sequence of Corynebacterium massiliense DSM 45435, type strain of Corynebacterium massiliense.</title>
        <authorList>
            <person name="Busche T."/>
            <person name="Kalinowski J."/>
            <person name="Ruckert C."/>
        </authorList>
    </citation>
    <scope>NUCLEOTIDE SEQUENCE [LARGE SCALE GENOMIC DNA]</scope>
    <source>
        <strain evidence="3 4">DSM 45435</strain>
    </source>
</reference>
<proteinExistence type="predicted"/>
<dbReference type="Gene3D" id="3.40.630.30">
    <property type="match status" value="1"/>
</dbReference>
<dbReference type="PANTHER" id="PTHR31435">
    <property type="entry name" value="PROTEIN NATD1"/>
    <property type="match status" value="1"/>
</dbReference>
<dbReference type="InterPro" id="IPR045057">
    <property type="entry name" value="Gcn5-rel_NAT"/>
</dbReference>
<sequence>MANEVSLNNDYPRYEIRVGGELAGFADFIERDGVRTFNHTEVFPEFQGQGLSGELIQYALDDTHDEGKQVVPQCSAVAHFMDKHSGYKKLLAQ</sequence>
<dbReference type="RefSeq" id="WP_022863865.1">
    <property type="nucleotide sequence ID" value="NZ_ATVG01000022.1"/>
</dbReference>
<keyword evidence="4" id="KW-1185">Reference proteome</keyword>
<dbReference type="PANTHER" id="PTHR31435:SF10">
    <property type="entry name" value="BSR4717 PROTEIN"/>
    <property type="match status" value="1"/>
</dbReference>
<evidence type="ECO:0000313" key="3">
    <source>
        <dbReference type="EMBL" id="WCZ33128.1"/>
    </source>
</evidence>